<evidence type="ECO:0000256" key="4">
    <source>
        <dbReference type="SAM" id="MobiDB-lite"/>
    </source>
</evidence>
<dbReference type="Gene3D" id="3.30.50.10">
    <property type="entry name" value="Erythroid Transcription Factor GATA-1, subunit A"/>
    <property type="match status" value="1"/>
</dbReference>
<dbReference type="RefSeq" id="WP_200787020.1">
    <property type="nucleotide sequence ID" value="NZ_JAEDAO010000001.1"/>
</dbReference>
<feature type="binding site" evidence="3">
    <location>
        <position position="16"/>
    </location>
    <ligand>
        <name>Zn(2+)</name>
        <dbReference type="ChEBI" id="CHEBI:29105"/>
    </ligand>
</feature>
<dbReference type="AlphaFoldDB" id="A0A934UQF6"/>
<dbReference type="Pfam" id="PF03884">
    <property type="entry name" value="YacG"/>
    <property type="match status" value="1"/>
</dbReference>
<reference evidence="5" key="1">
    <citation type="submission" date="2020-12" db="EMBL/GenBank/DDBJ databases">
        <title>Ramlibacter sp. nov., isolated from a freshwater alga, Cryptomonas.</title>
        <authorList>
            <person name="Kim H.M."/>
            <person name="Jeon C.O."/>
        </authorList>
    </citation>
    <scope>NUCLEOTIDE SEQUENCE</scope>
    <source>
        <strain evidence="5">CrO1</strain>
    </source>
</reference>
<dbReference type="InterPro" id="IPR013088">
    <property type="entry name" value="Znf_NHR/GATA"/>
</dbReference>
<dbReference type="PANTHER" id="PTHR36150:SF1">
    <property type="entry name" value="DNA GYRASE INHIBITOR YACG"/>
    <property type="match status" value="1"/>
</dbReference>
<comment type="cofactor">
    <cofactor evidence="3">
        <name>Zn(2+)</name>
        <dbReference type="ChEBI" id="CHEBI:29105"/>
    </cofactor>
    <text evidence="3">Binds 1 zinc ion.</text>
</comment>
<keyword evidence="1 3" id="KW-0479">Metal-binding</keyword>
<keyword evidence="2 3" id="KW-0862">Zinc</keyword>
<comment type="similarity">
    <text evidence="3">Belongs to the DNA gyrase inhibitor YacG family.</text>
</comment>
<name>A0A934UQF6_9BURK</name>
<sequence>MAQGTPPRRIVKCPQCGGPSVYGPDNPFRPFCSERCKNIDLGAWANEEFRVPDESPPDDQPFGDPKLQ</sequence>
<dbReference type="GO" id="GO:0006355">
    <property type="term" value="P:regulation of DNA-templated transcription"/>
    <property type="evidence" value="ECO:0007669"/>
    <property type="project" value="InterPro"/>
</dbReference>
<evidence type="ECO:0000313" key="6">
    <source>
        <dbReference type="Proteomes" id="UP000617041"/>
    </source>
</evidence>
<evidence type="ECO:0000313" key="5">
    <source>
        <dbReference type="EMBL" id="MBK0392065.1"/>
    </source>
</evidence>
<dbReference type="Proteomes" id="UP000617041">
    <property type="component" value="Unassembled WGS sequence"/>
</dbReference>
<evidence type="ECO:0000256" key="2">
    <source>
        <dbReference type="ARBA" id="ARBA00022833"/>
    </source>
</evidence>
<dbReference type="GO" id="GO:0008270">
    <property type="term" value="F:zinc ion binding"/>
    <property type="evidence" value="ECO:0007669"/>
    <property type="project" value="UniProtKB-UniRule"/>
</dbReference>
<evidence type="ECO:0000256" key="1">
    <source>
        <dbReference type="ARBA" id="ARBA00022723"/>
    </source>
</evidence>
<organism evidence="5 6">
    <name type="scientific">Ramlibacter algicola</name>
    <dbReference type="NCBI Taxonomy" id="2795217"/>
    <lineage>
        <taxon>Bacteria</taxon>
        <taxon>Pseudomonadati</taxon>
        <taxon>Pseudomonadota</taxon>
        <taxon>Betaproteobacteria</taxon>
        <taxon>Burkholderiales</taxon>
        <taxon>Comamonadaceae</taxon>
        <taxon>Ramlibacter</taxon>
    </lineage>
</organism>
<keyword evidence="6" id="KW-1185">Reference proteome</keyword>
<evidence type="ECO:0000256" key="3">
    <source>
        <dbReference type="HAMAP-Rule" id="MF_00649"/>
    </source>
</evidence>
<feature type="binding site" evidence="3">
    <location>
        <position position="36"/>
    </location>
    <ligand>
        <name>Zn(2+)</name>
        <dbReference type="ChEBI" id="CHEBI:29105"/>
    </ligand>
</feature>
<dbReference type="EMBL" id="JAEDAO010000001">
    <property type="protein sequence ID" value="MBK0392065.1"/>
    <property type="molecule type" value="Genomic_DNA"/>
</dbReference>
<comment type="subunit">
    <text evidence="3">Interacts with GyrB.</text>
</comment>
<feature type="binding site" evidence="3">
    <location>
        <position position="32"/>
    </location>
    <ligand>
        <name>Zn(2+)</name>
        <dbReference type="ChEBI" id="CHEBI:29105"/>
    </ligand>
</feature>
<dbReference type="PANTHER" id="PTHR36150">
    <property type="entry name" value="DNA GYRASE INHIBITOR YACG"/>
    <property type="match status" value="1"/>
</dbReference>
<gene>
    <name evidence="3" type="primary">yacG</name>
    <name evidence="5" type="ORF">I8E28_05635</name>
</gene>
<dbReference type="GO" id="GO:0008657">
    <property type="term" value="F:DNA topoisomerase type II (double strand cut, ATP-hydrolyzing) inhibitor activity"/>
    <property type="evidence" value="ECO:0007669"/>
    <property type="project" value="UniProtKB-UniRule"/>
</dbReference>
<dbReference type="InterPro" id="IPR005584">
    <property type="entry name" value="DNA_gyrase_inhibitor_YacG"/>
</dbReference>
<feature type="binding site" evidence="3">
    <location>
        <position position="13"/>
    </location>
    <ligand>
        <name>Zn(2+)</name>
        <dbReference type="ChEBI" id="CHEBI:29105"/>
    </ligand>
</feature>
<comment type="caution">
    <text evidence="5">The sequence shown here is derived from an EMBL/GenBank/DDBJ whole genome shotgun (WGS) entry which is preliminary data.</text>
</comment>
<dbReference type="HAMAP" id="MF_00649">
    <property type="entry name" value="DNA_gyrase_inhibitor_YacG"/>
    <property type="match status" value="1"/>
</dbReference>
<feature type="region of interest" description="Disordered" evidence="4">
    <location>
        <begin position="48"/>
        <end position="68"/>
    </location>
</feature>
<accession>A0A934UQF6</accession>
<proteinExistence type="inferred from homology"/>
<comment type="function">
    <text evidence="3">Inhibits all the catalytic activities of DNA gyrase by preventing its interaction with DNA. Acts by binding directly to the C-terminal domain of GyrB, which probably disrupts DNA binding by the gyrase.</text>
</comment>
<dbReference type="SUPFAM" id="SSF57716">
    <property type="entry name" value="Glucocorticoid receptor-like (DNA-binding domain)"/>
    <property type="match status" value="1"/>
</dbReference>
<protein>
    <recommendedName>
        <fullName evidence="3">DNA gyrase inhibitor YacG</fullName>
    </recommendedName>
</protein>